<accession>A0A6M3K7U1</accession>
<dbReference type="AlphaFoldDB" id="A0A6M3K7U1"/>
<organism evidence="1">
    <name type="scientific">viral metagenome</name>
    <dbReference type="NCBI Taxonomy" id="1070528"/>
    <lineage>
        <taxon>unclassified sequences</taxon>
        <taxon>metagenomes</taxon>
        <taxon>organismal metagenomes</taxon>
    </lineage>
</organism>
<gene>
    <name evidence="1" type="ORF">MM415A01195_0007</name>
    <name evidence="2" type="ORF">MM415B02109_0014</name>
</gene>
<proteinExistence type="predicted"/>
<dbReference type="EMBL" id="MT142624">
    <property type="protein sequence ID" value="QJA86245.1"/>
    <property type="molecule type" value="Genomic_DNA"/>
</dbReference>
<evidence type="ECO:0000313" key="1">
    <source>
        <dbReference type="EMBL" id="QJA77870.1"/>
    </source>
</evidence>
<evidence type="ECO:0000313" key="2">
    <source>
        <dbReference type="EMBL" id="QJA86245.1"/>
    </source>
</evidence>
<protein>
    <submittedName>
        <fullName evidence="1">Uncharacterized protein</fullName>
    </submittedName>
</protein>
<reference evidence="1" key="1">
    <citation type="submission" date="2020-03" db="EMBL/GenBank/DDBJ databases">
        <title>The deep terrestrial virosphere.</title>
        <authorList>
            <person name="Holmfeldt K."/>
            <person name="Nilsson E."/>
            <person name="Simone D."/>
            <person name="Lopez-Fernandez M."/>
            <person name="Wu X."/>
            <person name="de Brujin I."/>
            <person name="Lundin D."/>
            <person name="Andersson A."/>
            <person name="Bertilsson S."/>
            <person name="Dopson M."/>
        </authorList>
    </citation>
    <scope>NUCLEOTIDE SEQUENCE</scope>
    <source>
        <strain evidence="1">MM415A01195</strain>
        <strain evidence="2">MM415B02109</strain>
    </source>
</reference>
<dbReference type="EMBL" id="MT142307">
    <property type="protein sequence ID" value="QJA77870.1"/>
    <property type="molecule type" value="Genomic_DNA"/>
</dbReference>
<sequence length="62" mass="7332">MKLINWFLGLLKKKKQIIVTPCKCGQNVDIELYNKKLKRHIIGVIYKNNKPLTLYCDGKERK</sequence>
<name>A0A6M3K7U1_9ZZZZ</name>